<evidence type="ECO:0008006" key="5">
    <source>
        <dbReference type="Google" id="ProtNLM"/>
    </source>
</evidence>
<dbReference type="RefSeq" id="WP_146574612.1">
    <property type="nucleotide sequence ID" value="NZ_SJPH01000004.1"/>
</dbReference>
<evidence type="ECO:0000256" key="2">
    <source>
        <dbReference type="SAM" id="MobiDB-lite"/>
    </source>
</evidence>
<feature type="compositionally biased region" description="Basic and acidic residues" evidence="2">
    <location>
        <begin position="101"/>
        <end position="112"/>
    </location>
</feature>
<dbReference type="EMBL" id="SJPH01000004">
    <property type="protein sequence ID" value="TWT43475.1"/>
    <property type="molecule type" value="Genomic_DNA"/>
</dbReference>
<gene>
    <name evidence="3" type="ORF">Pla111_24260</name>
</gene>
<protein>
    <recommendedName>
        <fullName evidence="5">Chromosome partition protein Smc</fullName>
    </recommendedName>
</protein>
<sequence>MPDYTVYDSEQELRERIEDLNNLLSDYEKTQGVLDEERGVLADQVQGAKVIYDKQLNEFEQRVSAYEQKRDDLDRRQREVAEGRADALENREVLQLQLDAKRGKKMTDRAAPKVDGAAKGVGQADGAAYTTGPTTREQIDQLKAQLSKPEPALALDPPGMGESQASVIDRDLKLMAKIKAKEQKLDDASQKLKDEWNQAKGPKR</sequence>
<proteinExistence type="predicted"/>
<evidence type="ECO:0000256" key="1">
    <source>
        <dbReference type="SAM" id="Coils"/>
    </source>
</evidence>
<accession>A0A5C5VZX6</accession>
<dbReference type="OrthoDB" id="9828396at2"/>
<reference evidence="3 4" key="1">
    <citation type="submission" date="2019-02" db="EMBL/GenBank/DDBJ databases">
        <title>Deep-cultivation of Planctomycetes and their phenomic and genomic characterization uncovers novel biology.</title>
        <authorList>
            <person name="Wiegand S."/>
            <person name="Jogler M."/>
            <person name="Boedeker C."/>
            <person name="Pinto D."/>
            <person name="Vollmers J."/>
            <person name="Rivas-Marin E."/>
            <person name="Kohn T."/>
            <person name="Peeters S.H."/>
            <person name="Heuer A."/>
            <person name="Rast P."/>
            <person name="Oberbeckmann S."/>
            <person name="Bunk B."/>
            <person name="Jeske O."/>
            <person name="Meyerdierks A."/>
            <person name="Storesund J.E."/>
            <person name="Kallscheuer N."/>
            <person name="Luecker S."/>
            <person name="Lage O.M."/>
            <person name="Pohl T."/>
            <person name="Merkel B.J."/>
            <person name="Hornburger P."/>
            <person name="Mueller R.-W."/>
            <person name="Bruemmer F."/>
            <person name="Labrenz M."/>
            <person name="Spormann A.M."/>
            <person name="Op Den Camp H."/>
            <person name="Overmann J."/>
            <person name="Amann R."/>
            <person name="Jetten M.S.M."/>
            <person name="Mascher T."/>
            <person name="Medema M.H."/>
            <person name="Devos D.P."/>
            <person name="Kaster A.-K."/>
            <person name="Ovreas L."/>
            <person name="Rohde M."/>
            <person name="Galperin M.Y."/>
            <person name="Jogler C."/>
        </authorList>
    </citation>
    <scope>NUCLEOTIDE SEQUENCE [LARGE SCALE GENOMIC DNA]</scope>
    <source>
        <strain evidence="3 4">Pla111</strain>
    </source>
</reference>
<keyword evidence="1" id="KW-0175">Coiled coil</keyword>
<evidence type="ECO:0000313" key="3">
    <source>
        <dbReference type="EMBL" id="TWT43475.1"/>
    </source>
</evidence>
<organism evidence="3 4">
    <name type="scientific">Botrimarina hoheduenensis</name>
    <dbReference type="NCBI Taxonomy" id="2528000"/>
    <lineage>
        <taxon>Bacteria</taxon>
        <taxon>Pseudomonadati</taxon>
        <taxon>Planctomycetota</taxon>
        <taxon>Planctomycetia</taxon>
        <taxon>Pirellulales</taxon>
        <taxon>Lacipirellulaceae</taxon>
        <taxon>Botrimarina</taxon>
    </lineage>
</organism>
<feature type="compositionally biased region" description="Basic and acidic residues" evidence="2">
    <location>
        <begin position="182"/>
        <end position="197"/>
    </location>
</feature>
<comment type="caution">
    <text evidence="3">The sequence shown here is derived from an EMBL/GenBank/DDBJ whole genome shotgun (WGS) entry which is preliminary data.</text>
</comment>
<name>A0A5C5VZX6_9BACT</name>
<feature type="region of interest" description="Disordered" evidence="2">
    <location>
        <begin position="101"/>
        <end position="167"/>
    </location>
</feature>
<dbReference type="AlphaFoldDB" id="A0A5C5VZX6"/>
<keyword evidence="4" id="KW-1185">Reference proteome</keyword>
<evidence type="ECO:0000313" key="4">
    <source>
        <dbReference type="Proteomes" id="UP000318995"/>
    </source>
</evidence>
<feature type="coiled-coil region" evidence="1">
    <location>
        <begin position="10"/>
        <end position="76"/>
    </location>
</feature>
<dbReference type="Proteomes" id="UP000318995">
    <property type="component" value="Unassembled WGS sequence"/>
</dbReference>
<feature type="region of interest" description="Disordered" evidence="2">
    <location>
        <begin position="182"/>
        <end position="204"/>
    </location>
</feature>